<feature type="compositionally biased region" description="Acidic residues" evidence="1">
    <location>
        <begin position="22"/>
        <end position="32"/>
    </location>
</feature>
<feature type="region of interest" description="Disordered" evidence="1">
    <location>
        <begin position="449"/>
        <end position="739"/>
    </location>
</feature>
<reference evidence="2 3" key="1">
    <citation type="submission" date="2023-11" db="EMBL/GenBank/DDBJ databases">
        <title>An acidophilic fungus is an integral part of prey digestion in a carnivorous sundew plant.</title>
        <authorList>
            <person name="Tsai I.J."/>
        </authorList>
    </citation>
    <scope>NUCLEOTIDE SEQUENCE [LARGE SCALE GENOMIC DNA]</scope>
    <source>
        <strain evidence="2">169a</strain>
    </source>
</reference>
<feature type="region of interest" description="Disordered" evidence="1">
    <location>
        <begin position="179"/>
        <end position="202"/>
    </location>
</feature>
<feature type="compositionally biased region" description="Basic and acidic residues" evidence="1">
    <location>
        <begin position="300"/>
        <end position="309"/>
    </location>
</feature>
<feature type="compositionally biased region" description="Basic residues" evidence="1">
    <location>
        <begin position="469"/>
        <end position="478"/>
    </location>
</feature>
<protein>
    <recommendedName>
        <fullName evidence="4">Extensin domain-containing protein</fullName>
    </recommendedName>
</protein>
<feature type="region of interest" description="Disordered" evidence="1">
    <location>
        <begin position="56"/>
        <end position="117"/>
    </location>
</feature>
<evidence type="ECO:0008006" key="4">
    <source>
        <dbReference type="Google" id="ProtNLM"/>
    </source>
</evidence>
<feature type="compositionally biased region" description="Polar residues" evidence="1">
    <location>
        <begin position="1"/>
        <end position="11"/>
    </location>
</feature>
<proteinExistence type="predicted"/>
<dbReference type="InterPro" id="IPR018853">
    <property type="entry name" value="DUF2457"/>
</dbReference>
<evidence type="ECO:0000313" key="3">
    <source>
        <dbReference type="Proteomes" id="UP001303373"/>
    </source>
</evidence>
<feature type="compositionally biased region" description="Acidic residues" evidence="1">
    <location>
        <begin position="347"/>
        <end position="390"/>
    </location>
</feature>
<name>A0AAQ3LY02_9PEZI</name>
<evidence type="ECO:0000313" key="2">
    <source>
        <dbReference type="EMBL" id="WPG98061.1"/>
    </source>
</evidence>
<organism evidence="2 3">
    <name type="scientific">Acrodontium crateriforme</name>
    <dbReference type="NCBI Taxonomy" id="150365"/>
    <lineage>
        <taxon>Eukaryota</taxon>
        <taxon>Fungi</taxon>
        <taxon>Dikarya</taxon>
        <taxon>Ascomycota</taxon>
        <taxon>Pezizomycotina</taxon>
        <taxon>Dothideomycetes</taxon>
        <taxon>Dothideomycetidae</taxon>
        <taxon>Mycosphaerellales</taxon>
        <taxon>Teratosphaeriaceae</taxon>
        <taxon>Acrodontium</taxon>
    </lineage>
</organism>
<feature type="region of interest" description="Disordered" evidence="1">
    <location>
        <begin position="215"/>
        <end position="277"/>
    </location>
</feature>
<accession>A0AAQ3LY02</accession>
<feature type="compositionally biased region" description="Polar residues" evidence="1">
    <location>
        <begin position="457"/>
        <end position="468"/>
    </location>
</feature>
<dbReference type="Pfam" id="PF10446">
    <property type="entry name" value="DUF2457"/>
    <property type="match status" value="1"/>
</dbReference>
<feature type="compositionally biased region" description="Polar residues" evidence="1">
    <location>
        <begin position="80"/>
        <end position="99"/>
    </location>
</feature>
<evidence type="ECO:0000256" key="1">
    <source>
        <dbReference type="SAM" id="MobiDB-lite"/>
    </source>
</evidence>
<feature type="compositionally biased region" description="Acidic residues" evidence="1">
    <location>
        <begin position="406"/>
        <end position="415"/>
    </location>
</feature>
<feature type="region of interest" description="Disordered" evidence="1">
    <location>
        <begin position="1"/>
        <end position="42"/>
    </location>
</feature>
<feature type="region of interest" description="Disordered" evidence="1">
    <location>
        <begin position="293"/>
        <end position="323"/>
    </location>
</feature>
<keyword evidence="3" id="KW-1185">Reference proteome</keyword>
<feature type="compositionally biased region" description="Acidic residues" evidence="1">
    <location>
        <begin position="538"/>
        <end position="555"/>
    </location>
</feature>
<feature type="compositionally biased region" description="Acidic residues" evidence="1">
    <location>
        <begin position="310"/>
        <end position="319"/>
    </location>
</feature>
<feature type="compositionally biased region" description="Basic and acidic residues" evidence="1">
    <location>
        <begin position="217"/>
        <end position="226"/>
    </location>
</feature>
<dbReference type="EMBL" id="CP138580">
    <property type="protein sequence ID" value="WPG98061.1"/>
    <property type="molecule type" value="Genomic_DNA"/>
</dbReference>
<feature type="region of interest" description="Disordered" evidence="1">
    <location>
        <begin position="346"/>
        <end position="424"/>
    </location>
</feature>
<gene>
    <name evidence="2" type="ORF">R9X50_00084600</name>
</gene>
<feature type="compositionally biased region" description="Basic and acidic residues" evidence="1">
    <location>
        <begin position="514"/>
        <end position="528"/>
    </location>
</feature>
<dbReference type="AlphaFoldDB" id="A0AAQ3LY02"/>
<dbReference type="Proteomes" id="UP001303373">
    <property type="component" value="Chromosome 1"/>
</dbReference>
<sequence length="811" mass="89847">MEFLRSLTSQRAPPAPTTGMDQSEELIAEVDEPPDHMLWHKQTAAAQFITRRESLLTRQLHSEAEPSDDESATPLPQPPRTFSTHSAWSTHSGASTAELTSDDGRSMSSPTVSPPLVATSMRNALPFAEKPLDRKVVIVQHDNFSTLNPKKDIPTGVNLETSVETGLGRKRCITFACGNKEKPKAPTPPPESEAPVTSSPPKRKCSLKFVCPNRSGAETKPEESIKFRRAASPAPRLRKPVTPSKSQGLKVHRGSDSTVTHGSPKSVRKAPPTIMTTPIPISIKEIAKNRLALDSDESDREATRFHEFATSDDEPEEWVQESTCHRKRLTINDTLQRENVIRKACEEVEEEALEEEEEEDEEAEDELDEEGLLDDDQDEDEDDEQSEDSDDGFHSDNEEGFAASDSDSEGEDSDYEWWKPGGKSTAATSVEHLDRMTLTQNAESILASSVGSVSSGQMSPRLSRQQFHSARKSRNPRSRKIDRPEAVDLPDSTDFVCGTLDEDRPLEQAYLQTIKDREAAKYKPRPQDIDPSFPTSDPEMDEEDDEDLEMPEQSEQENFMHGDLDELDGDLTLRHRAAKPRSRKETLHSPPPPTRGRLASPPPPRRRSIYRSPPPTKKGTARSPPPPAKRRSPPPAKCTRSTAPRNLFGNSPRNNAHRSPAPYGRFASPPNTRRPSPAGRTRSHNHLPLGLAGRPQPTHTASLPRGGGFLLSRLSTMNSATSDHDGSDTPAGATADIPKRGAIDIVKGLEKKRQRRKEKMYQKLCAKAATKGEKPYKVKPGRGAERMREVGLELQRYRGTGQGRAEHILSV</sequence>
<feature type="compositionally biased region" description="Polar residues" evidence="1">
    <location>
        <begin position="639"/>
        <end position="654"/>
    </location>
</feature>